<sequence length="87" mass="9717">IKFYDKALSTTSDYEECSCPDDVILDQSNSSFKFMHRSYCFSSTAQCVSISLNLFGLLIALGSRRIKQCCIHTSLSLSLMGHQHLSS</sequence>
<proteinExistence type="predicted"/>
<organism evidence="2 3">
    <name type="scientific">Pristionchus mayeri</name>
    <dbReference type="NCBI Taxonomy" id="1317129"/>
    <lineage>
        <taxon>Eukaryota</taxon>
        <taxon>Metazoa</taxon>
        <taxon>Ecdysozoa</taxon>
        <taxon>Nematoda</taxon>
        <taxon>Chromadorea</taxon>
        <taxon>Rhabditida</taxon>
        <taxon>Rhabditina</taxon>
        <taxon>Diplogasteromorpha</taxon>
        <taxon>Diplogasteroidea</taxon>
        <taxon>Neodiplogasteridae</taxon>
        <taxon>Pristionchus</taxon>
    </lineage>
</organism>
<keyword evidence="1" id="KW-1133">Transmembrane helix</keyword>
<name>A0AAN4ZJ56_9BILA</name>
<accession>A0AAN4ZJ56</accession>
<dbReference type="Proteomes" id="UP001328107">
    <property type="component" value="Unassembled WGS sequence"/>
</dbReference>
<evidence type="ECO:0000313" key="2">
    <source>
        <dbReference type="EMBL" id="GMR40031.1"/>
    </source>
</evidence>
<evidence type="ECO:0000256" key="1">
    <source>
        <dbReference type="SAM" id="Phobius"/>
    </source>
</evidence>
<reference evidence="3" key="1">
    <citation type="submission" date="2022-10" db="EMBL/GenBank/DDBJ databases">
        <title>Genome assembly of Pristionchus species.</title>
        <authorList>
            <person name="Yoshida K."/>
            <person name="Sommer R.J."/>
        </authorList>
    </citation>
    <scope>NUCLEOTIDE SEQUENCE [LARGE SCALE GENOMIC DNA]</scope>
    <source>
        <strain evidence="3">RS5460</strain>
    </source>
</reference>
<protein>
    <submittedName>
        <fullName evidence="2">Uncharacterized protein</fullName>
    </submittedName>
</protein>
<keyword evidence="3" id="KW-1185">Reference proteome</keyword>
<keyword evidence="1" id="KW-0472">Membrane</keyword>
<feature type="non-terminal residue" evidence="2">
    <location>
        <position position="87"/>
    </location>
</feature>
<comment type="caution">
    <text evidence="2">The sequence shown here is derived from an EMBL/GenBank/DDBJ whole genome shotgun (WGS) entry which is preliminary data.</text>
</comment>
<dbReference type="AlphaFoldDB" id="A0AAN4ZJ56"/>
<keyword evidence="1" id="KW-0812">Transmembrane</keyword>
<evidence type="ECO:0000313" key="3">
    <source>
        <dbReference type="Proteomes" id="UP001328107"/>
    </source>
</evidence>
<gene>
    <name evidence="2" type="ORF">PMAYCL1PPCAC_10226</name>
</gene>
<feature type="transmembrane region" description="Helical" evidence="1">
    <location>
        <begin position="39"/>
        <end position="61"/>
    </location>
</feature>
<dbReference type="EMBL" id="BTRK01000003">
    <property type="protein sequence ID" value="GMR40031.1"/>
    <property type="molecule type" value="Genomic_DNA"/>
</dbReference>
<feature type="non-terminal residue" evidence="2">
    <location>
        <position position="1"/>
    </location>
</feature>